<dbReference type="Gene3D" id="3.30.70.330">
    <property type="match status" value="1"/>
</dbReference>
<dbReference type="Pfam" id="PF00076">
    <property type="entry name" value="RRM_1"/>
    <property type="match status" value="1"/>
</dbReference>
<feature type="compositionally biased region" description="Polar residues" evidence="5">
    <location>
        <begin position="1"/>
        <end position="11"/>
    </location>
</feature>
<evidence type="ECO:0000256" key="1">
    <source>
        <dbReference type="ARBA" id="ARBA00021141"/>
    </source>
</evidence>
<sequence length="157" mass="17109">MASTSTPSSSFLYYPSDDPTNEVDEATDPKAEKLKNKPLSKDRLYVGNLHPTVDEYTLLTIFSKYGTIKSMDYLFHKTGPSRGKPRGFAFVEFADQSSAMSTLSALHDKLLRGRKLVVTFAHQATLPTTHAPGGKKRGADATKPTTLSLLKTGRGDG</sequence>
<evidence type="ECO:0000313" key="8">
    <source>
        <dbReference type="Proteomes" id="UP000076532"/>
    </source>
</evidence>
<dbReference type="Proteomes" id="UP000076532">
    <property type="component" value="Unassembled WGS sequence"/>
</dbReference>
<evidence type="ECO:0000313" key="7">
    <source>
        <dbReference type="EMBL" id="KZP28024.1"/>
    </source>
</evidence>
<dbReference type="InterPro" id="IPR035979">
    <property type="entry name" value="RBD_domain_sf"/>
</dbReference>
<evidence type="ECO:0000256" key="5">
    <source>
        <dbReference type="SAM" id="MobiDB-lite"/>
    </source>
</evidence>
<evidence type="ECO:0000256" key="2">
    <source>
        <dbReference type="ARBA" id="ARBA00022884"/>
    </source>
</evidence>
<proteinExistence type="predicted"/>
<keyword evidence="8" id="KW-1185">Reference proteome</keyword>
<name>A0A166R8R6_9AGAM</name>
<evidence type="ECO:0000256" key="3">
    <source>
        <dbReference type="ARBA" id="ARBA00030780"/>
    </source>
</evidence>
<feature type="domain" description="RRM" evidence="6">
    <location>
        <begin position="42"/>
        <end position="123"/>
    </location>
</feature>
<reference evidence="7 8" key="1">
    <citation type="journal article" date="2016" name="Mol. Biol. Evol.">
        <title>Comparative Genomics of Early-Diverging Mushroom-Forming Fungi Provides Insights into the Origins of Lignocellulose Decay Capabilities.</title>
        <authorList>
            <person name="Nagy L.G."/>
            <person name="Riley R."/>
            <person name="Tritt A."/>
            <person name="Adam C."/>
            <person name="Daum C."/>
            <person name="Floudas D."/>
            <person name="Sun H."/>
            <person name="Yadav J.S."/>
            <person name="Pangilinan J."/>
            <person name="Larsson K.H."/>
            <person name="Matsuura K."/>
            <person name="Barry K."/>
            <person name="Labutti K."/>
            <person name="Kuo R."/>
            <person name="Ohm R.A."/>
            <person name="Bhattacharya S.S."/>
            <person name="Shirouzu T."/>
            <person name="Yoshinaga Y."/>
            <person name="Martin F.M."/>
            <person name="Grigoriev I.V."/>
            <person name="Hibbett D.S."/>
        </authorList>
    </citation>
    <scope>NUCLEOTIDE SEQUENCE [LARGE SCALE GENOMIC DNA]</scope>
    <source>
        <strain evidence="7 8">CBS 109695</strain>
    </source>
</reference>
<dbReference type="PANTHER" id="PTHR48027">
    <property type="entry name" value="HETEROGENEOUS NUCLEAR RIBONUCLEOPROTEIN 87F-RELATED"/>
    <property type="match status" value="1"/>
</dbReference>
<protein>
    <recommendedName>
        <fullName evidence="1">Probable RNA-binding protein 18</fullName>
    </recommendedName>
    <alternativeName>
        <fullName evidence="3">RNA-binding motif protein 18</fullName>
    </alternativeName>
</protein>
<keyword evidence="2 4" id="KW-0694">RNA-binding</keyword>
<dbReference type="STRING" id="436010.A0A166R8R6"/>
<dbReference type="EMBL" id="KV417505">
    <property type="protein sequence ID" value="KZP28024.1"/>
    <property type="molecule type" value="Genomic_DNA"/>
</dbReference>
<dbReference type="AlphaFoldDB" id="A0A166R8R6"/>
<evidence type="ECO:0000259" key="6">
    <source>
        <dbReference type="PROSITE" id="PS50102"/>
    </source>
</evidence>
<evidence type="ECO:0000256" key="4">
    <source>
        <dbReference type="PROSITE-ProRule" id="PRU00176"/>
    </source>
</evidence>
<organism evidence="7 8">
    <name type="scientific">Athelia psychrophila</name>
    <dbReference type="NCBI Taxonomy" id="1759441"/>
    <lineage>
        <taxon>Eukaryota</taxon>
        <taxon>Fungi</taxon>
        <taxon>Dikarya</taxon>
        <taxon>Basidiomycota</taxon>
        <taxon>Agaricomycotina</taxon>
        <taxon>Agaricomycetes</taxon>
        <taxon>Agaricomycetidae</taxon>
        <taxon>Atheliales</taxon>
        <taxon>Atheliaceae</taxon>
        <taxon>Athelia</taxon>
    </lineage>
</organism>
<dbReference type="PROSITE" id="PS50102">
    <property type="entry name" value="RRM"/>
    <property type="match status" value="1"/>
</dbReference>
<dbReference type="GO" id="GO:0003723">
    <property type="term" value="F:RNA binding"/>
    <property type="evidence" value="ECO:0007669"/>
    <property type="project" value="UniProtKB-UniRule"/>
</dbReference>
<dbReference type="CDD" id="cd12355">
    <property type="entry name" value="RRM_RBM18"/>
    <property type="match status" value="1"/>
</dbReference>
<dbReference type="SUPFAM" id="SSF54928">
    <property type="entry name" value="RNA-binding domain, RBD"/>
    <property type="match status" value="1"/>
</dbReference>
<gene>
    <name evidence="7" type="ORF">FIBSPDRAFT_729656</name>
</gene>
<feature type="region of interest" description="Disordered" evidence="5">
    <location>
        <begin position="1"/>
        <end position="35"/>
    </location>
</feature>
<accession>A0A166R8R6</accession>
<dbReference type="InterPro" id="IPR000504">
    <property type="entry name" value="RRM_dom"/>
</dbReference>
<feature type="region of interest" description="Disordered" evidence="5">
    <location>
        <begin position="127"/>
        <end position="157"/>
    </location>
</feature>
<dbReference type="InterPro" id="IPR012677">
    <property type="entry name" value="Nucleotide-bd_a/b_plait_sf"/>
</dbReference>
<dbReference type="InterPro" id="IPR039157">
    <property type="entry name" value="RBM18_RRM"/>
</dbReference>
<dbReference type="OrthoDB" id="6730379at2759"/>
<dbReference type="SMART" id="SM00360">
    <property type="entry name" value="RRM"/>
    <property type="match status" value="1"/>
</dbReference>
<dbReference type="InterPro" id="IPR052462">
    <property type="entry name" value="SLIRP/GR-RBP-like"/>
</dbReference>